<dbReference type="Proteomes" id="UP000199435">
    <property type="component" value="Unassembled WGS sequence"/>
</dbReference>
<feature type="region of interest" description="Disordered" evidence="8">
    <location>
        <begin position="1"/>
        <end position="26"/>
    </location>
</feature>
<accession>A0A1C3UBJ4</accession>
<dbReference type="PANTHER" id="PTHR43297:SF14">
    <property type="entry name" value="ATPASE AAA-TYPE CORE DOMAIN-CONTAINING PROTEIN"/>
    <property type="match status" value="1"/>
</dbReference>
<dbReference type="PANTHER" id="PTHR43297">
    <property type="entry name" value="OLIGOPEPTIDE TRANSPORT ATP-BINDING PROTEIN APPD"/>
    <property type="match status" value="1"/>
</dbReference>
<comment type="similarity">
    <text evidence="2">Belongs to the ABC transporter superfamily.</text>
</comment>
<evidence type="ECO:0000256" key="2">
    <source>
        <dbReference type="ARBA" id="ARBA00005417"/>
    </source>
</evidence>
<keyword evidence="6" id="KW-1278">Translocase</keyword>
<dbReference type="SUPFAM" id="SSF52540">
    <property type="entry name" value="P-loop containing nucleoside triphosphate hydrolases"/>
    <property type="match status" value="1"/>
</dbReference>
<keyword evidence="3" id="KW-0813">Transport</keyword>
<name>A0A1C3UBJ4_9HYPH</name>
<dbReference type="Gene3D" id="3.40.50.300">
    <property type="entry name" value="P-loop containing nucleotide triphosphate hydrolases"/>
    <property type="match status" value="1"/>
</dbReference>
<reference evidence="10" key="1">
    <citation type="submission" date="2016-08" db="EMBL/GenBank/DDBJ databases">
        <authorList>
            <person name="Varghese N."/>
            <person name="Submissions Spin"/>
        </authorList>
    </citation>
    <scope>NUCLEOTIDE SEQUENCE [LARGE SCALE GENOMIC DNA]</scope>
    <source>
        <strain evidence="10">HAMBI 2971</strain>
    </source>
</reference>
<organism evidence="9 10">
    <name type="scientific">Rhizobium miluonense</name>
    <dbReference type="NCBI Taxonomy" id="411945"/>
    <lineage>
        <taxon>Bacteria</taxon>
        <taxon>Pseudomonadati</taxon>
        <taxon>Pseudomonadota</taxon>
        <taxon>Alphaproteobacteria</taxon>
        <taxon>Hyphomicrobiales</taxon>
        <taxon>Rhizobiaceae</taxon>
        <taxon>Rhizobium/Agrobacterium group</taxon>
        <taxon>Rhizobium</taxon>
    </lineage>
</organism>
<dbReference type="AlphaFoldDB" id="A0A1C3UBJ4"/>
<dbReference type="GO" id="GO:0016020">
    <property type="term" value="C:membrane"/>
    <property type="evidence" value="ECO:0007669"/>
    <property type="project" value="UniProtKB-SubCell"/>
</dbReference>
<dbReference type="STRING" id="411945.GA0061102_1002302"/>
<feature type="compositionally biased region" description="Low complexity" evidence="8">
    <location>
        <begin position="13"/>
        <end position="24"/>
    </location>
</feature>
<dbReference type="InterPro" id="IPR027417">
    <property type="entry name" value="P-loop_NTPase"/>
</dbReference>
<protein>
    <recommendedName>
        <fullName evidence="11">Oligopeptide/dipeptide transporter, C-terminal region</fullName>
    </recommendedName>
</protein>
<keyword evidence="4" id="KW-1003">Cell membrane</keyword>
<evidence type="ECO:0000256" key="3">
    <source>
        <dbReference type="ARBA" id="ARBA00022448"/>
    </source>
</evidence>
<dbReference type="InterPro" id="IPR050388">
    <property type="entry name" value="ABC_Ni/Peptide_Import"/>
</dbReference>
<keyword evidence="10" id="KW-1185">Reference proteome</keyword>
<evidence type="ECO:0008006" key="11">
    <source>
        <dbReference type="Google" id="ProtNLM"/>
    </source>
</evidence>
<evidence type="ECO:0000256" key="5">
    <source>
        <dbReference type="ARBA" id="ARBA00022519"/>
    </source>
</evidence>
<evidence type="ECO:0000313" key="10">
    <source>
        <dbReference type="Proteomes" id="UP000199435"/>
    </source>
</evidence>
<comment type="subcellular location">
    <subcellularLocation>
        <location evidence="1">Membrane</location>
    </subcellularLocation>
</comment>
<keyword evidence="7" id="KW-0472">Membrane</keyword>
<proteinExistence type="inferred from homology"/>
<evidence type="ECO:0000256" key="7">
    <source>
        <dbReference type="ARBA" id="ARBA00023136"/>
    </source>
</evidence>
<evidence type="ECO:0000256" key="8">
    <source>
        <dbReference type="SAM" id="MobiDB-lite"/>
    </source>
</evidence>
<dbReference type="EMBL" id="FMAH01000002">
    <property type="protein sequence ID" value="SCB12862.1"/>
    <property type="molecule type" value="Genomic_DNA"/>
</dbReference>
<evidence type="ECO:0000256" key="4">
    <source>
        <dbReference type="ARBA" id="ARBA00022475"/>
    </source>
</evidence>
<evidence type="ECO:0000313" key="9">
    <source>
        <dbReference type="EMBL" id="SCB12862.1"/>
    </source>
</evidence>
<keyword evidence="5" id="KW-0997">Cell inner membrane</keyword>
<gene>
    <name evidence="9" type="ORF">GA0061102_1002302</name>
</gene>
<sequence length="103" mass="11674">MRWRKAWRRNLTSSRGSGRLPGLSAENSLLPSKAMQRSMRPISDDLGVICHICDDVAVTYRGKLVEAGPAVDIFERPQSDYTRMLLEAMLDPNPDRSPFRQTL</sequence>
<evidence type="ECO:0000256" key="6">
    <source>
        <dbReference type="ARBA" id="ARBA00022967"/>
    </source>
</evidence>
<evidence type="ECO:0000256" key="1">
    <source>
        <dbReference type="ARBA" id="ARBA00004370"/>
    </source>
</evidence>